<dbReference type="HOGENOM" id="CLU_363771_0_0_1"/>
<dbReference type="EMBL" id="CH476617">
    <property type="protein sequence ID" value="EEP80999.1"/>
    <property type="molecule type" value="Genomic_DNA"/>
</dbReference>
<dbReference type="PANTHER" id="PTHR42690:SF1">
    <property type="entry name" value="THREONINE SYNTHASE-LIKE 2"/>
    <property type="match status" value="1"/>
</dbReference>
<dbReference type="KEGG" id="ure:UREG_05841"/>
<reference evidence="10" key="1">
    <citation type="journal article" date="2009" name="Genome Res.">
        <title>Comparative genomic analyses of the human fungal pathogens Coccidioides and their relatives.</title>
        <authorList>
            <person name="Sharpton T.J."/>
            <person name="Stajich J.E."/>
            <person name="Rounsley S.D."/>
            <person name="Gardner M.J."/>
            <person name="Wortman J.R."/>
            <person name="Jordar V.S."/>
            <person name="Maiti R."/>
            <person name="Kodira C.D."/>
            <person name="Neafsey D.E."/>
            <person name="Zeng Q."/>
            <person name="Hung C.-Y."/>
            <person name="McMahan C."/>
            <person name="Muszewska A."/>
            <person name="Grynberg M."/>
            <person name="Mandel M.A."/>
            <person name="Kellner E.M."/>
            <person name="Barker B.M."/>
            <person name="Galgiani J.N."/>
            <person name="Orbach M.J."/>
            <person name="Kirkland T.N."/>
            <person name="Cole G.T."/>
            <person name="Henn M.R."/>
            <person name="Birren B.W."/>
            <person name="Taylor J.W."/>
        </authorList>
    </citation>
    <scope>NUCLEOTIDE SEQUENCE [LARGE SCALE GENOMIC DNA]</scope>
    <source>
        <strain evidence="10">UAMH 1704</strain>
    </source>
</reference>
<dbReference type="Pfam" id="PF24857">
    <property type="entry name" value="THR4_C"/>
    <property type="match status" value="1"/>
</dbReference>
<evidence type="ECO:0000259" key="8">
    <source>
        <dbReference type="Pfam" id="PF14821"/>
    </source>
</evidence>
<dbReference type="AlphaFoldDB" id="C4JTQ2"/>
<dbReference type="OrthoDB" id="5203861at2759"/>
<dbReference type="GO" id="GO:0009088">
    <property type="term" value="P:threonine biosynthetic process"/>
    <property type="evidence" value="ECO:0007669"/>
    <property type="project" value="TreeGrafter"/>
</dbReference>
<dbReference type="InterPro" id="IPR023214">
    <property type="entry name" value="HAD_sf"/>
</dbReference>
<evidence type="ECO:0000256" key="7">
    <source>
        <dbReference type="PIRSR" id="PIRSR604450-51"/>
    </source>
</evidence>
<dbReference type="STRING" id="336963.C4JTQ2"/>
<dbReference type="InParanoid" id="C4JTQ2"/>
<dbReference type="GeneID" id="8443586"/>
<evidence type="ECO:0000256" key="1">
    <source>
        <dbReference type="ARBA" id="ARBA00001933"/>
    </source>
</evidence>
<evidence type="ECO:0000256" key="3">
    <source>
        <dbReference type="ARBA" id="ARBA00022605"/>
    </source>
</evidence>
<evidence type="ECO:0000256" key="2">
    <source>
        <dbReference type="ARBA" id="ARBA00005517"/>
    </source>
</evidence>
<evidence type="ECO:0000256" key="6">
    <source>
        <dbReference type="ARBA" id="ARBA00029440"/>
    </source>
</evidence>
<dbReference type="Gene3D" id="3.40.50.1000">
    <property type="entry name" value="HAD superfamily/HAD-like"/>
    <property type="match status" value="1"/>
</dbReference>
<dbReference type="VEuPathDB" id="FungiDB:UREG_05841"/>
<accession>C4JTQ2</accession>
<dbReference type="CDD" id="cd01560">
    <property type="entry name" value="Thr-synth_2"/>
    <property type="match status" value="1"/>
</dbReference>
<dbReference type="NCBIfam" id="TIGR00260">
    <property type="entry name" value="thrC"/>
    <property type="match status" value="1"/>
</dbReference>
<dbReference type="PANTHER" id="PTHR42690">
    <property type="entry name" value="THREONINE SYNTHASE FAMILY MEMBER"/>
    <property type="match status" value="1"/>
</dbReference>
<dbReference type="InterPro" id="IPR036412">
    <property type="entry name" value="HAD-like_sf"/>
</dbReference>
<dbReference type="Gene3D" id="3.40.50.1100">
    <property type="match status" value="2"/>
</dbReference>
<comment type="cofactor">
    <cofactor evidence="1 7">
        <name>pyridoxal 5'-phosphate</name>
        <dbReference type="ChEBI" id="CHEBI:597326"/>
    </cofactor>
</comment>
<keyword evidence="3" id="KW-0028">Amino-acid biosynthesis</keyword>
<keyword evidence="10" id="KW-1185">Reference proteome</keyword>
<dbReference type="PROSITE" id="PS00165">
    <property type="entry name" value="DEHYDRATASE_SER_THR"/>
    <property type="match status" value="1"/>
</dbReference>
<dbReference type="SUPFAM" id="SSF53686">
    <property type="entry name" value="Tryptophan synthase beta subunit-like PLP-dependent enzymes"/>
    <property type="match status" value="1"/>
</dbReference>
<comment type="similarity">
    <text evidence="2">Belongs to the threonine synthase family.</text>
</comment>
<comment type="pathway">
    <text evidence="6">Amino-acid biosynthesis.</text>
</comment>
<dbReference type="SUPFAM" id="SSF56784">
    <property type="entry name" value="HAD-like"/>
    <property type="match status" value="1"/>
</dbReference>
<dbReference type="InterPro" id="IPR004450">
    <property type="entry name" value="Thr_synthase-like"/>
</dbReference>
<evidence type="ECO:0000256" key="5">
    <source>
        <dbReference type="ARBA" id="ARBA00023239"/>
    </source>
</evidence>
<feature type="domain" description="Threonine synthase N-terminal" evidence="8">
    <location>
        <begin position="8"/>
        <end position="87"/>
    </location>
</feature>
<dbReference type="eggNOG" id="KOG2616">
    <property type="taxonomic scope" value="Eukaryota"/>
</dbReference>
<dbReference type="Pfam" id="PF14821">
    <property type="entry name" value="Thr_synth_N"/>
    <property type="match status" value="1"/>
</dbReference>
<dbReference type="Gene3D" id="3.90.1380.10">
    <property type="entry name" value="Threonine synthase, N-terminal domain"/>
    <property type="match status" value="1"/>
</dbReference>
<dbReference type="InterPro" id="IPR029144">
    <property type="entry name" value="Thr_synth_N"/>
</dbReference>
<dbReference type="InterPro" id="IPR051166">
    <property type="entry name" value="Threonine_Synthase"/>
</dbReference>
<dbReference type="FunFam" id="3.90.1380.10:FF:000003">
    <property type="entry name" value="THR4p Threonine synthase"/>
    <property type="match status" value="1"/>
</dbReference>
<keyword evidence="5" id="KW-0456">Lyase</keyword>
<sequence length="768" mass="85361">MSHTDSQRYLSTRGGSYDLSFEEVVLKGLASDGGLFIPEAIPSLPSDWQSKWRSYSFQELAFEIFSLYISPSEIPPNDLKDIIARSYGTFRAPDITPLVTLEEKKKLYLLELFCGPTFAFKDVALQFLGNLFEYFLVRRNQGKTGKDRHHLVVVSPIQEAQMTTVLDSNVHNLSVEGSFDDCQDIVKALFADPEINRAHKLAAVNSINFARILAQMTYYFHSYFQLIRSPSYIEGKPVRFVVPSGNFGDILAGWFAKEMGLPAEKLVIATNENDILDRFWKTGAYTKQAQARDASAGSGDEIANAQGSVKETLSPAMDILVSSNFERLLWYLAFEVKCEGDITKRRASAGETVRTWLNELKTKGGFSVDSKVLSLAQKDLESERVSDDETIETIRYTYSTCFPGGPASHGTRGQTGGYILDPHSAVGVAASLRSISRFPESFHISLSTAHPAKFAQAVDLALRGQHGYSFDEVLPPEFVGLEHKERRIIVVPAGEGWQTPKRDPISKAERPRVRSGAPYGMMKQAGAFPLYYIKHRLKSDLHALNGAFANHERAIQTEQPQLPYNQVLKTAYERLAIETHTQPQACNDRTATQLLDEESSIFAASISTWPAFHDTVDAMRRLKTRFKLVPISNVDRASFDKTLRGPLAGVHRDLAGSHEPFFDAVYTAQDIGSYKPDLRNFEYLISRAKRDLGVEKDDILHVAQSLYHDHEPAKKVGLNSVWIARGEGGASAMGGEVAEYVATGKVAFGWKFASLGELADAIDKEAAE</sequence>
<dbReference type="FunCoup" id="C4JTQ2">
    <property type="interactions" value="231"/>
</dbReference>
<proteinExistence type="inferred from homology"/>
<dbReference type="Proteomes" id="UP000002058">
    <property type="component" value="Unassembled WGS sequence"/>
</dbReference>
<dbReference type="GO" id="GO:0030170">
    <property type="term" value="F:pyridoxal phosphate binding"/>
    <property type="evidence" value="ECO:0007669"/>
    <property type="project" value="InterPro"/>
</dbReference>
<name>C4JTQ2_UNCRE</name>
<evidence type="ECO:0000256" key="4">
    <source>
        <dbReference type="ARBA" id="ARBA00022898"/>
    </source>
</evidence>
<dbReference type="RefSeq" id="XP_002585152.1">
    <property type="nucleotide sequence ID" value="XM_002585106.1"/>
</dbReference>
<dbReference type="GO" id="GO:0004795">
    <property type="term" value="F:threonine synthase activity"/>
    <property type="evidence" value="ECO:0007669"/>
    <property type="project" value="TreeGrafter"/>
</dbReference>
<gene>
    <name evidence="9" type="ORF">UREG_05841</name>
</gene>
<organism evidence="9 10">
    <name type="scientific">Uncinocarpus reesii (strain UAMH 1704)</name>
    <dbReference type="NCBI Taxonomy" id="336963"/>
    <lineage>
        <taxon>Eukaryota</taxon>
        <taxon>Fungi</taxon>
        <taxon>Dikarya</taxon>
        <taxon>Ascomycota</taxon>
        <taxon>Pezizomycotina</taxon>
        <taxon>Eurotiomycetes</taxon>
        <taxon>Eurotiomycetidae</taxon>
        <taxon>Onygenales</taxon>
        <taxon>Onygenaceae</taxon>
        <taxon>Uncinocarpus</taxon>
    </lineage>
</organism>
<evidence type="ECO:0000313" key="9">
    <source>
        <dbReference type="EMBL" id="EEP80999.1"/>
    </source>
</evidence>
<dbReference type="InterPro" id="IPR036052">
    <property type="entry name" value="TrpB-like_PALP_sf"/>
</dbReference>
<feature type="modified residue" description="N6-(pyridoxal phosphate)lysine" evidence="7">
    <location>
        <position position="121"/>
    </location>
</feature>
<dbReference type="OMA" id="NHERAIQ"/>
<protein>
    <submittedName>
        <fullName evidence="9">Threonine synthase</fullName>
    </submittedName>
</protein>
<evidence type="ECO:0000313" key="10">
    <source>
        <dbReference type="Proteomes" id="UP000002058"/>
    </source>
</evidence>
<dbReference type="InterPro" id="IPR037158">
    <property type="entry name" value="Thr_synth_N_sf"/>
</dbReference>
<dbReference type="InterPro" id="IPR000634">
    <property type="entry name" value="Ser/Thr_deHydtase_PyrdxlP-BS"/>
</dbReference>
<keyword evidence="4 7" id="KW-0663">Pyridoxal phosphate</keyword>